<sequence>MAIKVAAKPPQKTKRKAELEDITNSNLKKIRPNYKKHQQERSPPPSDTQTSSPPRPRQKSVTFELSNNRHYENSPLLTPKDEEDDFEEQQASLERSRHDPHNLQNNADYVALTSSLRVLQAHKERIENDIRELETLRLQNDEQTRDFFLKLVKGDLKLPRPARVLTAPVVDWSRYHHSLGDVQQCLNGRGEKPMFRTLNLFRT</sequence>
<dbReference type="RefSeq" id="XP_001482510.2">
    <property type="nucleotide sequence ID" value="XM_001482460.1"/>
</dbReference>
<dbReference type="eggNOG" id="ENOG502SBM6">
    <property type="taxonomic scope" value="Eukaryota"/>
</dbReference>
<dbReference type="HOGENOM" id="CLU_097219_0_0_1"/>
<name>A5DQH9_PICGU</name>
<dbReference type="Proteomes" id="UP000001997">
    <property type="component" value="Unassembled WGS sequence"/>
</dbReference>
<gene>
    <name evidence="3" type="ORF">PGUG_05530</name>
</gene>
<proteinExistence type="predicted"/>
<protein>
    <submittedName>
        <fullName evidence="3">Uncharacterized protein</fullName>
    </submittedName>
</protein>
<dbReference type="PANTHER" id="PTHR22705:SF0">
    <property type="entry name" value="ZZ-TYPE ZINC FINGER-CONTAINING PROTEIN 3"/>
    <property type="match status" value="1"/>
</dbReference>
<feature type="compositionally biased region" description="Basic residues" evidence="2">
    <location>
        <begin position="28"/>
        <end position="38"/>
    </location>
</feature>
<dbReference type="GeneID" id="5124306"/>
<reference evidence="3 4" key="1">
    <citation type="journal article" date="2009" name="Nature">
        <title>Evolution of pathogenicity and sexual reproduction in eight Candida genomes.</title>
        <authorList>
            <person name="Butler G."/>
            <person name="Rasmussen M.D."/>
            <person name="Lin M.F."/>
            <person name="Santos M.A."/>
            <person name="Sakthikumar S."/>
            <person name="Munro C.A."/>
            <person name="Rheinbay E."/>
            <person name="Grabherr M."/>
            <person name="Forche A."/>
            <person name="Reedy J.L."/>
            <person name="Agrafioti I."/>
            <person name="Arnaud M.B."/>
            <person name="Bates S."/>
            <person name="Brown A.J."/>
            <person name="Brunke S."/>
            <person name="Costanzo M.C."/>
            <person name="Fitzpatrick D.A."/>
            <person name="de Groot P.W."/>
            <person name="Harris D."/>
            <person name="Hoyer L.L."/>
            <person name="Hube B."/>
            <person name="Klis F.M."/>
            <person name="Kodira C."/>
            <person name="Lennard N."/>
            <person name="Logue M.E."/>
            <person name="Martin R."/>
            <person name="Neiman A.M."/>
            <person name="Nikolaou E."/>
            <person name="Quail M.A."/>
            <person name="Quinn J."/>
            <person name="Santos M.C."/>
            <person name="Schmitzberger F.F."/>
            <person name="Sherlock G."/>
            <person name="Shah P."/>
            <person name="Silverstein K.A."/>
            <person name="Skrzypek M.S."/>
            <person name="Soll D."/>
            <person name="Staggs R."/>
            <person name="Stansfield I."/>
            <person name="Stumpf M.P."/>
            <person name="Sudbery P.E."/>
            <person name="Srikantha T."/>
            <person name="Zeng Q."/>
            <person name="Berman J."/>
            <person name="Berriman M."/>
            <person name="Heitman J."/>
            <person name="Gow N.A."/>
            <person name="Lorenz M.C."/>
            <person name="Birren B.W."/>
            <person name="Kellis M."/>
            <person name="Cuomo C.A."/>
        </authorList>
    </citation>
    <scope>NUCLEOTIDE SEQUENCE [LARGE SCALE GENOMIC DNA]</scope>
    <source>
        <strain evidence="4">ATCC 6260 / CBS 566 / DSM 6381 / JCM 1539 / NBRC 10279 / NRRL Y-324</strain>
    </source>
</reference>
<keyword evidence="4" id="KW-1185">Reference proteome</keyword>
<evidence type="ECO:0000256" key="2">
    <source>
        <dbReference type="SAM" id="MobiDB-lite"/>
    </source>
</evidence>
<dbReference type="EMBL" id="CH408161">
    <property type="protein sequence ID" value="EDK41432.2"/>
    <property type="molecule type" value="Genomic_DNA"/>
</dbReference>
<dbReference type="InParanoid" id="A5DQH9"/>
<dbReference type="OMA" id="KCPIINW"/>
<dbReference type="KEGG" id="pgu:PGUG_05530"/>
<dbReference type="InterPro" id="IPR037830">
    <property type="entry name" value="ZZZ3"/>
</dbReference>
<evidence type="ECO:0000313" key="3">
    <source>
        <dbReference type="EMBL" id="EDK41432.2"/>
    </source>
</evidence>
<keyword evidence="1" id="KW-0175">Coiled coil</keyword>
<organism evidence="3 4">
    <name type="scientific">Meyerozyma guilliermondii (strain ATCC 6260 / CBS 566 / DSM 6381 / JCM 1539 / NBRC 10279 / NRRL Y-324)</name>
    <name type="common">Yeast</name>
    <name type="synonym">Candida guilliermondii</name>
    <dbReference type="NCBI Taxonomy" id="294746"/>
    <lineage>
        <taxon>Eukaryota</taxon>
        <taxon>Fungi</taxon>
        <taxon>Dikarya</taxon>
        <taxon>Ascomycota</taxon>
        <taxon>Saccharomycotina</taxon>
        <taxon>Pichiomycetes</taxon>
        <taxon>Debaryomycetaceae</taxon>
        <taxon>Meyerozyma</taxon>
    </lineage>
</organism>
<dbReference type="OrthoDB" id="20473at2759"/>
<dbReference type="PANTHER" id="PTHR22705">
    <property type="entry name" value="ZINC FINGER, ZZ DOMAIN CONTAINING 3"/>
    <property type="match status" value="1"/>
</dbReference>
<evidence type="ECO:0000313" key="4">
    <source>
        <dbReference type="Proteomes" id="UP000001997"/>
    </source>
</evidence>
<feature type="coiled-coil region" evidence="1">
    <location>
        <begin position="116"/>
        <end position="146"/>
    </location>
</feature>
<dbReference type="AlphaFoldDB" id="A5DQH9"/>
<evidence type="ECO:0000256" key="1">
    <source>
        <dbReference type="SAM" id="Coils"/>
    </source>
</evidence>
<accession>A5DQH9</accession>
<feature type="region of interest" description="Disordered" evidence="2">
    <location>
        <begin position="1"/>
        <end position="103"/>
    </location>
</feature>